<protein>
    <submittedName>
        <fullName evidence="4">Acetyl-CoA synthetase (ADP-forming) beta subunit / branched-chain acyl-CoA synthetase (ADP-forming) beta subunit</fullName>
        <ecNumber evidence="4">6.2.1.-</ecNumber>
        <ecNumber evidence="4">6.2.1.13</ecNumber>
    </submittedName>
</protein>
<dbReference type="PANTHER" id="PTHR43334">
    <property type="entry name" value="ACETATE--COA LIGASE [ADP-FORMING]"/>
    <property type="match status" value="1"/>
</dbReference>
<dbReference type="GO" id="GO:0005524">
    <property type="term" value="F:ATP binding"/>
    <property type="evidence" value="ECO:0007669"/>
    <property type="project" value="UniProtKB-KW"/>
</dbReference>
<dbReference type="PANTHER" id="PTHR43334:SF1">
    <property type="entry name" value="3-HYDROXYPROPIONATE--COA LIGASE [ADP-FORMING]"/>
    <property type="match status" value="1"/>
</dbReference>
<dbReference type="HOGENOM" id="CLU_063044_1_1_7"/>
<dbReference type="Gene3D" id="3.30.1490.20">
    <property type="entry name" value="ATP-grasp fold, A domain"/>
    <property type="match status" value="1"/>
</dbReference>
<evidence type="ECO:0000256" key="1">
    <source>
        <dbReference type="ARBA" id="ARBA00022598"/>
    </source>
</evidence>
<dbReference type="Pfam" id="PF13549">
    <property type="entry name" value="ATP-grasp_5"/>
    <property type="match status" value="1"/>
</dbReference>
<sequence>MTTGDRIDEFLRARSDRDPFREHEVKELLRGLGLSVPKGMFISRGTKILSVAGLSFPLVAKVVSSRIASKSDIGGVRLGIGNGDELQKAVSELSRMEHAEGVLVEEMARPGFEVIVGGIVDNSFGPIVMFGPGGLFVELFRDVSFALAPVDRQQAIWLMKETKGEKILKGFRGQPPLDVCALTHVIVMVSEVIASGQFRTIDLNPVILYPSGTLVLDAKMSRI</sequence>
<reference evidence="4 5" key="1">
    <citation type="submission" date="2006-10" db="EMBL/GenBank/DDBJ databases">
        <title>Complete sequence of chromosome of Pelobacter propionicus DSM 2379.</title>
        <authorList>
            <consortium name="US DOE Joint Genome Institute"/>
            <person name="Copeland A."/>
            <person name="Lucas S."/>
            <person name="Lapidus A."/>
            <person name="Barry K."/>
            <person name="Detter J.C."/>
            <person name="Glavina del Rio T."/>
            <person name="Hammon N."/>
            <person name="Israni S."/>
            <person name="Dalin E."/>
            <person name="Tice H."/>
            <person name="Pitluck S."/>
            <person name="Saunders E."/>
            <person name="Brettin T."/>
            <person name="Bruce D."/>
            <person name="Han C."/>
            <person name="Tapia R."/>
            <person name="Schmutz J."/>
            <person name="Larimer F."/>
            <person name="Land M."/>
            <person name="Hauser L."/>
            <person name="Kyrpides N."/>
            <person name="Kim E."/>
            <person name="Lovley D."/>
            <person name="Richardson P."/>
        </authorList>
    </citation>
    <scope>NUCLEOTIDE SEQUENCE [LARGE SCALE GENOMIC DNA]</scope>
    <source>
        <strain evidence="5">DSM 2379 / NBRC 103807 / OttBd1</strain>
    </source>
</reference>
<dbReference type="AlphaFoldDB" id="A1APD5"/>
<organism evidence="4 5">
    <name type="scientific">Pelobacter propionicus (strain DSM 2379 / NBRC 103807 / OttBd1)</name>
    <dbReference type="NCBI Taxonomy" id="338966"/>
    <lineage>
        <taxon>Bacteria</taxon>
        <taxon>Pseudomonadati</taxon>
        <taxon>Thermodesulfobacteriota</taxon>
        <taxon>Desulfuromonadia</taxon>
        <taxon>Desulfuromonadales</taxon>
        <taxon>Desulfuromonadaceae</taxon>
        <taxon>Pelobacter</taxon>
    </lineage>
</organism>
<evidence type="ECO:0000313" key="4">
    <source>
        <dbReference type="EMBL" id="ABK99205.1"/>
    </source>
</evidence>
<dbReference type="eggNOG" id="COG0045">
    <property type="taxonomic scope" value="Bacteria"/>
</dbReference>
<dbReference type="EMBL" id="CP000482">
    <property type="protein sequence ID" value="ABK99205.1"/>
    <property type="molecule type" value="Genomic_DNA"/>
</dbReference>
<dbReference type="EC" id="6.2.1.-" evidence="4"/>
<dbReference type="InterPro" id="IPR051538">
    <property type="entry name" value="Acyl-CoA_Synth/Transferase"/>
</dbReference>
<dbReference type="EC" id="6.2.1.13" evidence="4"/>
<dbReference type="KEGG" id="ppd:Ppro_1590"/>
<dbReference type="RefSeq" id="WP_011735495.1">
    <property type="nucleotide sequence ID" value="NC_008609.1"/>
</dbReference>
<keyword evidence="5" id="KW-1185">Reference proteome</keyword>
<keyword evidence="3" id="KW-0067">ATP-binding</keyword>
<dbReference type="InterPro" id="IPR013815">
    <property type="entry name" value="ATP_grasp_subdomain_1"/>
</dbReference>
<accession>A1APD5</accession>
<proteinExistence type="predicted"/>
<keyword evidence="2" id="KW-0547">Nucleotide-binding</keyword>
<dbReference type="STRING" id="338966.Ppro_1590"/>
<keyword evidence="1 4" id="KW-0436">Ligase</keyword>
<dbReference type="SUPFAM" id="SSF56059">
    <property type="entry name" value="Glutathione synthetase ATP-binding domain-like"/>
    <property type="match status" value="1"/>
</dbReference>
<name>A1APD5_PELPD</name>
<dbReference type="Proteomes" id="UP000006732">
    <property type="component" value="Chromosome"/>
</dbReference>
<dbReference type="GO" id="GO:0043758">
    <property type="term" value="F:acetate-CoA ligase (ADP-forming) activity"/>
    <property type="evidence" value="ECO:0007669"/>
    <property type="project" value="UniProtKB-EC"/>
</dbReference>
<evidence type="ECO:0000256" key="3">
    <source>
        <dbReference type="ARBA" id="ARBA00022840"/>
    </source>
</evidence>
<dbReference type="Gene3D" id="3.30.470.20">
    <property type="entry name" value="ATP-grasp fold, B domain"/>
    <property type="match status" value="1"/>
</dbReference>
<evidence type="ECO:0000256" key="2">
    <source>
        <dbReference type="ARBA" id="ARBA00022741"/>
    </source>
</evidence>
<dbReference type="OrthoDB" id="9791027at2"/>
<gene>
    <name evidence="4" type="ordered locus">Ppro_1590</name>
</gene>
<evidence type="ECO:0000313" key="5">
    <source>
        <dbReference type="Proteomes" id="UP000006732"/>
    </source>
</evidence>